<keyword evidence="5" id="KW-1185">Reference proteome</keyword>
<dbReference type="SUPFAM" id="SSF51430">
    <property type="entry name" value="NAD(P)-linked oxidoreductase"/>
    <property type="match status" value="1"/>
</dbReference>
<sequence>MLRLRNGPLRHSVATGIIRSFATGRVATSSPWELPTRAARKTVAGINHTEALVRNHRYWVGGLSGNSYRYRDNLRVRGLGRGMATTAAKDDAGEGFSVKSKLKLANGVTMPKIHFGVYEVKPGEETETAVRDALEAGYRAIDSAQGYYNEESCGKAIKGFLTMHPELTREDIFFTTKLRSNSSYVDTRRAIKSSIEKTGLQYLDLYLLHSPYGGPQKRKESWRAVADAVEDGEIRVGGVSNFGVRHLKELLEREKEQSRRPVVNQIEVHPFNANAEITTFCRENGIQIQAYAPLVKGRKFDHPVIKELSKKYGCTPAQLLVRWSLQMGYVPLPKSVRKERIEANKNVEGIEISEEDMKKLEGLDEGLSTSWNPTNAP</sequence>
<dbReference type="FunFam" id="3.20.20.100:FF:000015">
    <property type="entry name" value="Oxidoreductase, aldo/keto reductase family"/>
    <property type="match status" value="1"/>
</dbReference>
<dbReference type="Proteomes" id="UP000267821">
    <property type="component" value="Unassembled WGS sequence"/>
</dbReference>
<comment type="similarity">
    <text evidence="1">Belongs to the aldo/keto reductase family.</text>
</comment>
<dbReference type="InterPro" id="IPR020471">
    <property type="entry name" value="AKR"/>
</dbReference>
<dbReference type="FunCoup" id="A0A3N4M7L0">
    <property type="interactions" value="98"/>
</dbReference>
<dbReference type="EMBL" id="ML121529">
    <property type="protein sequence ID" value="RPB28601.1"/>
    <property type="molecule type" value="Genomic_DNA"/>
</dbReference>
<organism evidence="4 5">
    <name type="scientific">Terfezia boudieri ATCC MYA-4762</name>
    <dbReference type="NCBI Taxonomy" id="1051890"/>
    <lineage>
        <taxon>Eukaryota</taxon>
        <taxon>Fungi</taxon>
        <taxon>Dikarya</taxon>
        <taxon>Ascomycota</taxon>
        <taxon>Pezizomycotina</taxon>
        <taxon>Pezizomycetes</taxon>
        <taxon>Pezizales</taxon>
        <taxon>Pezizaceae</taxon>
        <taxon>Terfezia</taxon>
    </lineage>
</organism>
<feature type="domain" description="NADP-dependent oxidoreductase" evidence="3">
    <location>
        <begin position="120"/>
        <end position="364"/>
    </location>
</feature>
<dbReference type="Gene3D" id="3.20.20.100">
    <property type="entry name" value="NADP-dependent oxidoreductase domain"/>
    <property type="match status" value="1"/>
</dbReference>
<evidence type="ECO:0000313" key="5">
    <source>
        <dbReference type="Proteomes" id="UP000267821"/>
    </source>
</evidence>
<accession>A0A3N4M7L0</accession>
<dbReference type="PROSITE" id="PS00798">
    <property type="entry name" value="ALDOKETO_REDUCTASE_1"/>
    <property type="match status" value="1"/>
</dbReference>
<dbReference type="InterPro" id="IPR023210">
    <property type="entry name" value="NADP_OxRdtase_dom"/>
</dbReference>
<dbReference type="Pfam" id="PF00248">
    <property type="entry name" value="Aldo_ket_red"/>
    <property type="match status" value="1"/>
</dbReference>
<dbReference type="GO" id="GO:0016491">
    <property type="term" value="F:oxidoreductase activity"/>
    <property type="evidence" value="ECO:0007669"/>
    <property type="project" value="UniProtKB-KW"/>
</dbReference>
<dbReference type="InParanoid" id="A0A3N4M7L0"/>
<dbReference type="AlphaFoldDB" id="A0A3N4M7L0"/>
<evidence type="ECO:0000256" key="1">
    <source>
        <dbReference type="ARBA" id="ARBA00007905"/>
    </source>
</evidence>
<evidence type="ECO:0000259" key="3">
    <source>
        <dbReference type="Pfam" id="PF00248"/>
    </source>
</evidence>
<dbReference type="InterPro" id="IPR018170">
    <property type="entry name" value="Aldo/ket_reductase_CS"/>
</dbReference>
<evidence type="ECO:0000313" key="4">
    <source>
        <dbReference type="EMBL" id="RPB28601.1"/>
    </source>
</evidence>
<dbReference type="OrthoDB" id="416253at2759"/>
<dbReference type="PANTHER" id="PTHR43827">
    <property type="entry name" value="2,5-DIKETO-D-GLUCONIC ACID REDUCTASE"/>
    <property type="match status" value="1"/>
</dbReference>
<dbReference type="CDD" id="cd19071">
    <property type="entry name" value="AKR_AKR1-5-like"/>
    <property type="match status" value="1"/>
</dbReference>
<keyword evidence="2" id="KW-0560">Oxidoreductase</keyword>
<dbReference type="STRING" id="1051890.A0A3N4M7L0"/>
<name>A0A3N4M7L0_9PEZI</name>
<evidence type="ECO:0000256" key="2">
    <source>
        <dbReference type="ARBA" id="ARBA00023002"/>
    </source>
</evidence>
<reference evidence="4 5" key="1">
    <citation type="journal article" date="2018" name="Nat. Ecol. Evol.">
        <title>Pezizomycetes genomes reveal the molecular basis of ectomycorrhizal truffle lifestyle.</title>
        <authorList>
            <person name="Murat C."/>
            <person name="Payen T."/>
            <person name="Noel B."/>
            <person name="Kuo A."/>
            <person name="Morin E."/>
            <person name="Chen J."/>
            <person name="Kohler A."/>
            <person name="Krizsan K."/>
            <person name="Balestrini R."/>
            <person name="Da Silva C."/>
            <person name="Montanini B."/>
            <person name="Hainaut M."/>
            <person name="Levati E."/>
            <person name="Barry K.W."/>
            <person name="Belfiori B."/>
            <person name="Cichocki N."/>
            <person name="Clum A."/>
            <person name="Dockter R.B."/>
            <person name="Fauchery L."/>
            <person name="Guy J."/>
            <person name="Iotti M."/>
            <person name="Le Tacon F."/>
            <person name="Lindquist E.A."/>
            <person name="Lipzen A."/>
            <person name="Malagnac F."/>
            <person name="Mello A."/>
            <person name="Molinier V."/>
            <person name="Miyauchi S."/>
            <person name="Poulain J."/>
            <person name="Riccioni C."/>
            <person name="Rubini A."/>
            <person name="Sitrit Y."/>
            <person name="Splivallo R."/>
            <person name="Traeger S."/>
            <person name="Wang M."/>
            <person name="Zifcakova L."/>
            <person name="Wipf D."/>
            <person name="Zambonelli A."/>
            <person name="Paolocci F."/>
            <person name="Nowrousian M."/>
            <person name="Ottonello S."/>
            <person name="Baldrian P."/>
            <person name="Spatafora J.W."/>
            <person name="Henrissat B."/>
            <person name="Nagy L.G."/>
            <person name="Aury J.M."/>
            <person name="Wincker P."/>
            <person name="Grigoriev I.V."/>
            <person name="Bonfante P."/>
            <person name="Martin F.M."/>
        </authorList>
    </citation>
    <scope>NUCLEOTIDE SEQUENCE [LARGE SCALE GENOMIC DNA]</scope>
    <source>
        <strain evidence="4 5">ATCC MYA-4762</strain>
    </source>
</reference>
<dbReference type="InterPro" id="IPR036812">
    <property type="entry name" value="NAD(P)_OxRdtase_dom_sf"/>
</dbReference>
<dbReference type="PANTHER" id="PTHR43827:SF13">
    <property type="entry name" value="ALDO_KETO REDUCTASE FAMILY PROTEIN"/>
    <property type="match status" value="1"/>
</dbReference>
<protein>
    <recommendedName>
        <fullName evidence="3">NADP-dependent oxidoreductase domain-containing protein</fullName>
    </recommendedName>
</protein>
<proteinExistence type="inferred from homology"/>
<dbReference type="PRINTS" id="PR00069">
    <property type="entry name" value="ALDKETRDTASE"/>
</dbReference>
<gene>
    <name evidence="4" type="ORF">L211DRAFT_833574</name>
</gene>